<organism evidence="1 2">
    <name type="scientific">Setaria italica</name>
    <name type="common">Foxtail millet</name>
    <name type="synonym">Panicum italicum</name>
    <dbReference type="NCBI Taxonomy" id="4555"/>
    <lineage>
        <taxon>Eukaryota</taxon>
        <taxon>Viridiplantae</taxon>
        <taxon>Streptophyta</taxon>
        <taxon>Embryophyta</taxon>
        <taxon>Tracheophyta</taxon>
        <taxon>Spermatophyta</taxon>
        <taxon>Magnoliopsida</taxon>
        <taxon>Liliopsida</taxon>
        <taxon>Poales</taxon>
        <taxon>Poaceae</taxon>
        <taxon>PACMAD clade</taxon>
        <taxon>Panicoideae</taxon>
        <taxon>Panicodae</taxon>
        <taxon>Paniceae</taxon>
        <taxon>Cenchrinae</taxon>
        <taxon>Setaria</taxon>
    </lineage>
</organism>
<sequence>MLYAIMHIGFTYRSTHPKHDCVGIAKTDNMFLNIHTAQISTANMYRN</sequence>
<evidence type="ECO:0000313" key="1">
    <source>
        <dbReference type="EnsemblPlants" id="KQL15139"/>
    </source>
</evidence>
<proteinExistence type="predicted"/>
<dbReference type="HOGENOM" id="CLU_3176327_0_0_1"/>
<keyword evidence="2" id="KW-1185">Reference proteome</keyword>
<dbReference type="EnsemblPlants" id="KQL15139">
    <property type="protein sequence ID" value="KQL15139"/>
    <property type="gene ID" value="SETIT_025467mg"/>
</dbReference>
<dbReference type="EMBL" id="AGNK02001658">
    <property type="status" value="NOT_ANNOTATED_CDS"/>
    <property type="molecule type" value="Genomic_DNA"/>
</dbReference>
<dbReference type="InParanoid" id="K3ZFW5"/>
<name>K3ZFW5_SETIT</name>
<dbReference type="AlphaFoldDB" id="K3ZFW5"/>
<protein>
    <submittedName>
        <fullName evidence="1">Uncharacterized protein</fullName>
    </submittedName>
</protein>
<reference evidence="1" key="2">
    <citation type="submission" date="2018-08" db="UniProtKB">
        <authorList>
            <consortium name="EnsemblPlants"/>
        </authorList>
    </citation>
    <scope>IDENTIFICATION</scope>
    <source>
        <strain evidence="1">Yugu1</strain>
    </source>
</reference>
<evidence type="ECO:0000313" key="2">
    <source>
        <dbReference type="Proteomes" id="UP000004995"/>
    </source>
</evidence>
<dbReference type="Proteomes" id="UP000004995">
    <property type="component" value="Unassembled WGS sequence"/>
</dbReference>
<dbReference type="Gramene" id="KQL15139">
    <property type="protein sequence ID" value="KQL15139"/>
    <property type="gene ID" value="SETIT_025467mg"/>
</dbReference>
<accession>K3ZFW5</accession>
<reference evidence="2" key="1">
    <citation type="journal article" date="2012" name="Nat. Biotechnol.">
        <title>Reference genome sequence of the model plant Setaria.</title>
        <authorList>
            <person name="Bennetzen J.L."/>
            <person name="Schmutz J."/>
            <person name="Wang H."/>
            <person name="Percifield R."/>
            <person name="Hawkins J."/>
            <person name="Pontaroli A.C."/>
            <person name="Estep M."/>
            <person name="Feng L."/>
            <person name="Vaughn J.N."/>
            <person name="Grimwood J."/>
            <person name="Jenkins J."/>
            <person name="Barry K."/>
            <person name="Lindquist E."/>
            <person name="Hellsten U."/>
            <person name="Deshpande S."/>
            <person name="Wang X."/>
            <person name="Wu X."/>
            <person name="Mitros T."/>
            <person name="Triplett J."/>
            <person name="Yang X."/>
            <person name="Ye C.Y."/>
            <person name="Mauro-Herrera M."/>
            <person name="Wang L."/>
            <person name="Li P."/>
            <person name="Sharma M."/>
            <person name="Sharma R."/>
            <person name="Ronald P.C."/>
            <person name="Panaud O."/>
            <person name="Kellogg E.A."/>
            <person name="Brutnell T.P."/>
            <person name="Doust A.N."/>
            <person name="Tuskan G.A."/>
            <person name="Rokhsar D."/>
            <person name="Devos K.M."/>
        </authorList>
    </citation>
    <scope>NUCLEOTIDE SEQUENCE [LARGE SCALE GENOMIC DNA]</scope>
    <source>
        <strain evidence="2">cv. Yugu1</strain>
    </source>
</reference>